<protein>
    <submittedName>
        <fullName evidence="1">Uncharacterized protein</fullName>
    </submittedName>
</protein>
<evidence type="ECO:0000313" key="1">
    <source>
        <dbReference type="EMBL" id="KAJ9085625.1"/>
    </source>
</evidence>
<keyword evidence="2" id="KW-1185">Reference proteome</keyword>
<dbReference type="EMBL" id="QTSX02000752">
    <property type="protein sequence ID" value="KAJ9085625.1"/>
    <property type="molecule type" value="Genomic_DNA"/>
</dbReference>
<comment type="caution">
    <text evidence="1">The sequence shown here is derived from an EMBL/GenBank/DDBJ whole genome shotgun (WGS) entry which is preliminary data.</text>
</comment>
<sequence>MKLIGFVCIPVAVSELILPSDWQGEQELYNDYCFEQQYEVDAWFNPLEAFAQIQEKAEMMIGAIEFESETDKFAYLAVYGGADVKRDNLTETLLYYDSLHRSGVDSIRKLYFDQLCSIELVKQTALSRANEVLLVRSSDFDFYKHIIHQQRTALHIDTLVNASIQKVSSSYKYLLDTLDSVCEEEADFQLQLQ</sequence>
<gene>
    <name evidence="1" type="ORF">DSO57_1011998</name>
</gene>
<evidence type="ECO:0000313" key="2">
    <source>
        <dbReference type="Proteomes" id="UP001165960"/>
    </source>
</evidence>
<name>A0ACC2UFL3_9FUNG</name>
<dbReference type="Proteomes" id="UP001165960">
    <property type="component" value="Unassembled WGS sequence"/>
</dbReference>
<proteinExistence type="predicted"/>
<reference evidence="1" key="1">
    <citation type="submission" date="2022-04" db="EMBL/GenBank/DDBJ databases">
        <title>Genome of the entomopathogenic fungus Entomophthora muscae.</title>
        <authorList>
            <person name="Elya C."/>
            <person name="Lovett B.R."/>
            <person name="Lee E."/>
            <person name="Macias A.M."/>
            <person name="Hajek A.E."/>
            <person name="De Bivort B.L."/>
            <person name="Kasson M.T."/>
            <person name="De Fine Licht H.H."/>
            <person name="Stajich J.E."/>
        </authorList>
    </citation>
    <scope>NUCLEOTIDE SEQUENCE</scope>
    <source>
        <strain evidence="1">Berkeley</strain>
    </source>
</reference>
<accession>A0ACC2UFL3</accession>
<organism evidence="1 2">
    <name type="scientific">Entomophthora muscae</name>
    <dbReference type="NCBI Taxonomy" id="34485"/>
    <lineage>
        <taxon>Eukaryota</taxon>
        <taxon>Fungi</taxon>
        <taxon>Fungi incertae sedis</taxon>
        <taxon>Zoopagomycota</taxon>
        <taxon>Entomophthoromycotina</taxon>
        <taxon>Entomophthoromycetes</taxon>
        <taxon>Entomophthorales</taxon>
        <taxon>Entomophthoraceae</taxon>
        <taxon>Entomophthora</taxon>
    </lineage>
</organism>